<proteinExistence type="predicted"/>
<organism evidence="1 2">
    <name type="scientific">Rhizoclosmatium globosum</name>
    <dbReference type="NCBI Taxonomy" id="329046"/>
    <lineage>
        <taxon>Eukaryota</taxon>
        <taxon>Fungi</taxon>
        <taxon>Fungi incertae sedis</taxon>
        <taxon>Chytridiomycota</taxon>
        <taxon>Chytridiomycota incertae sedis</taxon>
        <taxon>Chytridiomycetes</taxon>
        <taxon>Chytridiales</taxon>
        <taxon>Chytriomycetaceae</taxon>
        <taxon>Rhizoclosmatium</taxon>
    </lineage>
</organism>
<dbReference type="AlphaFoldDB" id="A0A1Y2CWA4"/>
<dbReference type="Proteomes" id="UP000193642">
    <property type="component" value="Unassembled WGS sequence"/>
</dbReference>
<dbReference type="OrthoDB" id="69300at2759"/>
<comment type="caution">
    <text evidence="1">The sequence shown here is derived from an EMBL/GenBank/DDBJ whole genome shotgun (WGS) entry which is preliminary data.</text>
</comment>
<evidence type="ECO:0000313" key="1">
    <source>
        <dbReference type="EMBL" id="ORY51319.1"/>
    </source>
</evidence>
<dbReference type="EMBL" id="MCGO01000005">
    <property type="protein sequence ID" value="ORY51319.1"/>
    <property type="molecule type" value="Genomic_DNA"/>
</dbReference>
<evidence type="ECO:0000313" key="2">
    <source>
        <dbReference type="Proteomes" id="UP000193642"/>
    </source>
</evidence>
<keyword evidence="2" id="KW-1185">Reference proteome</keyword>
<dbReference type="Gene3D" id="3.40.50.300">
    <property type="entry name" value="P-loop containing nucleotide triphosphate hydrolases"/>
    <property type="match status" value="1"/>
</dbReference>
<accession>A0A1Y2CWA4</accession>
<protein>
    <submittedName>
        <fullName evidence="1">Uncharacterized protein</fullName>
    </submittedName>
</protein>
<name>A0A1Y2CWA4_9FUNG</name>
<reference evidence="1 2" key="1">
    <citation type="submission" date="2016-07" db="EMBL/GenBank/DDBJ databases">
        <title>Pervasive Adenine N6-methylation of Active Genes in Fungi.</title>
        <authorList>
            <consortium name="DOE Joint Genome Institute"/>
            <person name="Mondo S.J."/>
            <person name="Dannebaum R.O."/>
            <person name="Kuo R.C."/>
            <person name="Labutti K."/>
            <person name="Haridas S."/>
            <person name="Kuo A."/>
            <person name="Salamov A."/>
            <person name="Ahrendt S.R."/>
            <person name="Lipzen A."/>
            <person name="Sullivan W."/>
            <person name="Andreopoulos W.B."/>
            <person name="Clum A."/>
            <person name="Lindquist E."/>
            <person name="Daum C."/>
            <person name="Ramamoorthy G.K."/>
            <person name="Gryganskyi A."/>
            <person name="Culley D."/>
            <person name="Magnuson J.K."/>
            <person name="James T.Y."/>
            <person name="O'Malley M.A."/>
            <person name="Stajich J.E."/>
            <person name="Spatafora J.W."/>
            <person name="Visel A."/>
            <person name="Grigoriev I.V."/>
        </authorList>
    </citation>
    <scope>NUCLEOTIDE SEQUENCE [LARGE SCALE GENOMIC DNA]</scope>
    <source>
        <strain evidence="1 2">JEL800</strain>
    </source>
</reference>
<dbReference type="SUPFAM" id="SSF52540">
    <property type="entry name" value="P-loop containing nucleoside triphosphate hydrolases"/>
    <property type="match status" value="1"/>
</dbReference>
<gene>
    <name evidence="1" type="ORF">BCR33DRAFT_452268</name>
</gene>
<dbReference type="InterPro" id="IPR027417">
    <property type="entry name" value="P-loop_NTPase"/>
</dbReference>
<sequence length="137" mass="15602">MSVRPCGNSLKSTDSPYLSYQRKNPSFASQSNEFCVFFFRSMVYSGFSFISNPTDVTNTRPRDWNHQIPPIAKNFTGRDTEQSLIRLSIFLHGISLVIGVPGMGKSTLAAKFAHDNAENYQTVFGFRSKRRKCEYRV</sequence>